<evidence type="ECO:0000313" key="2">
    <source>
        <dbReference type="EMBL" id="OIR09102.1"/>
    </source>
</evidence>
<feature type="domain" description="Response regulatory" evidence="1">
    <location>
        <begin position="10"/>
        <end position="136"/>
    </location>
</feature>
<dbReference type="InterPro" id="IPR001789">
    <property type="entry name" value="Sig_transdc_resp-reg_receiver"/>
</dbReference>
<evidence type="ECO:0000259" key="1">
    <source>
        <dbReference type="PROSITE" id="PS50110"/>
    </source>
</evidence>
<dbReference type="PANTHER" id="PTHR44520">
    <property type="entry name" value="RESPONSE REGULATOR RCP1-RELATED"/>
    <property type="match status" value="1"/>
</dbReference>
<dbReference type="CDD" id="cd17557">
    <property type="entry name" value="REC_Rcp-like"/>
    <property type="match status" value="1"/>
</dbReference>
<comment type="caution">
    <text evidence="2">The sequence shown here is derived from an EMBL/GenBank/DDBJ whole genome shotgun (WGS) entry which is preliminary data.</text>
</comment>
<sequence>MTGDSSGQFNILLVEDEAADACLVRLALRDRQETSILHHVTDGSEALAFVQHKGERYLDAPRPELILLDLNMPRMNGREFLRHFRGDDSFRDIPVVVFSTSEYERDKESCAALGADDFVTKPVDIDDFIAAVQNIEHHWRHSARTPA</sequence>
<dbReference type="InterPro" id="IPR011006">
    <property type="entry name" value="CheY-like_superfamily"/>
</dbReference>
<dbReference type="Gene3D" id="3.40.50.2300">
    <property type="match status" value="1"/>
</dbReference>
<organism evidence="2">
    <name type="scientific">mine drainage metagenome</name>
    <dbReference type="NCBI Taxonomy" id="410659"/>
    <lineage>
        <taxon>unclassified sequences</taxon>
        <taxon>metagenomes</taxon>
        <taxon>ecological metagenomes</taxon>
    </lineage>
</organism>
<accession>A0A1J5TAD2</accession>
<dbReference type="Pfam" id="PF00072">
    <property type="entry name" value="Response_reg"/>
    <property type="match status" value="1"/>
</dbReference>
<dbReference type="SUPFAM" id="SSF52172">
    <property type="entry name" value="CheY-like"/>
    <property type="match status" value="1"/>
</dbReference>
<name>A0A1J5TAD2_9ZZZZ</name>
<dbReference type="PROSITE" id="PS50110">
    <property type="entry name" value="RESPONSE_REGULATORY"/>
    <property type="match status" value="1"/>
</dbReference>
<dbReference type="GO" id="GO:0000160">
    <property type="term" value="P:phosphorelay signal transduction system"/>
    <property type="evidence" value="ECO:0007669"/>
    <property type="project" value="InterPro"/>
</dbReference>
<dbReference type="EMBL" id="MLJW01000028">
    <property type="protein sequence ID" value="OIR09102.1"/>
    <property type="molecule type" value="Genomic_DNA"/>
</dbReference>
<dbReference type="InterPro" id="IPR052893">
    <property type="entry name" value="TCS_response_regulator"/>
</dbReference>
<dbReference type="AlphaFoldDB" id="A0A1J5TAD2"/>
<dbReference type="SMART" id="SM00448">
    <property type="entry name" value="REC"/>
    <property type="match status" value="1"/>
</dbReference>
<protein>
    <submittedName>
        <fullName evidence="2">Response regulator rcp1</fullName>
    </submittedName>
</protein>
<proteinExistence type="predicted"/>
<gene>
    <name evidence="2" type="primary">rcp1_4</name>
    <name evidence="2" type="ORF">GALL_87090</name>
</gene>
<reference evidence="2" key="1">
    <citation type="submission" date="2016-10" db="EMBL/GenBank/DDBJ databases">
        <title>Sequence of Gallionella enrichment culture.</title>
        <authorList>
            <person name="Poehlein A."/>
            <person name="Muehling M."/>
            <person name="Daniel R."/>
        </authorList>
    </citation>
    <scope>NUCLEOTIDE SEQUENCE</scope>
</reference>